<comment type="similarity">
    <text evidence="1 2">Belongs to the flagella basal body rod proteins family.</text>
</comment>
<evidence type="ECO:0000313" key="7">
    <source>
        <dbReference type="Proteomes" id="UP000321558"/>
    </source>
</evidence>
<protein>
    <submittedName>
        <fullName evidence="6">Flagellar hook-basal body complex protein FlhP</fullName>
    </submittedName>
</protein>
<dbReference type="EMBL" id="BJYM01000028">
    <property type="protein sequence ID" value="GEN89764.1"/>
    <property type="molecule type" value="Genomic_DNA"/>
</dbReference>
<dbReference type="NCBIfam" id="TIGR03506">
    <property type="entry name" value="FlgEFG_subfam"/>
    <property type="match status" value="1"/>
</dbReference>
<dbReference type="PANTHER" id="PTHR30435">
    <property type="entry name" value="FLAGELLAR PROTEIN"/>
    <property type="match status" value="1"/>
</dbReference>
<evidence type="ECO:0000256" key="1">
    <source>
        <dbReference type="ARBA" id="ARBA00009677"/>
    </source>
</evidence>
<dbReference type="PANTHER" id="PTHR30435:SF19">
    <property type="entry name" value="FLAGELLAR BASAL-BODY ROD PROTEIN FLGG"/>
    <property type="match status" value="1"/>
</dbReference>
<evidence type="ECO:0000256" key="2">
    <source>
        <dbReference type="RuleBase" id="RU362116"/>
    </source>
</evidence>
<dbReference type="Proteomes" id="UP000321558">
    <property type="component" value="Unassembled WGS sequence"/>
</dbReference>
<gene>
    <name evidence="6" type="primary">flhP</name>
    <name evidence="6" type="ORF">OSO01_45030</name>
</gene>
<dbReference type="SUPFAM" id="SSF117143">
    <property type="entry name" value="Flagellar hook protein flgE"/>
    <property type="match status" value="1"/>
</dbReference>
<feature type="domain" description="Flagellar basal-body/hook protein C-terminal" evidence="4">
    <location>
        <begin position="227"/>
        <end position="268"/>
    </location>
</feature>
<evidence type="ECO:0000259" key="4">
    <source>
        <dbReference type="Pfam" id="PF06429"/>
    </source>
</evidence>
<dbReference type="InterPro" id="IPR037925">
    <property type="entry name" value="FlgE/F/G-like"/>
</dbReference>
<dbReference type="STRING" id="582851.GCA_900162665_00055"/>
<sequence length="272" mass="29389">MSRIMNQAAVTMNQIQNKLDIIGNNISNNGTTGYKSRQVEFSSLLNQQINNLNSPENAEGRLTPDGIRVGTGAGLGAIHLNQQQGSLIETSRALDAALTGENTFFQVNRVENGQEETVYTRDGSFYLSPAEGDTLALTTSDGHPIIGQEGPIEIQDGFDSVEFNDQGQLIVTRGDNQAAEAELAIMEAVRPSALEAQGDNFFSVSAEADADEIIQAYAREGAVIHPQSLEQSNVDLSRAMTDMVAAQRLYQFNSRSITMGDQMSGLVNTIRS</sequence>
<evidence type="ECO:0000259" key="5">
    <source>
        <dbReference type="Pfam" id="PF22692"/>
    </source>
</evidence>
<keyword evidence="7" id="KW-1185">Reference proteome</keyword>
<dbReference type="Pfam" id="PF00460">
    <property type="entry name" value="Flg_bb_rod"/>
    <property type="match status" value="1"/>
</dbReference>
<reference evidence="6 7" key="1">
    <citation type="submission" date="2019-07" db="EMBL/GenBank/DDBJ databases">
        <title>Whole genome shotgun sequence of Oceanobacillus sojae NBRC 105379.</title>
        <authorList>
            <person name="Hosoyama A."/>
            <person name="Uohara A."/>
            <person name="Ohji S."/>
            <person name="Ichikawa N."/>
        </authorList>
    </citation>
    <scope>NUCLEOTIDE SEQUENCE [LARGE SCALE GENOMIC DNA]</scope>
    <source>
        <strain evidence="6 7">NBRC 105379</strain>
    </source>
</reference>
<dbReference type="InterPro" id="IPR010930">
    <property type="entry name" value="Flg_bb/hook_C_dom"/>
</dbReference>
<dbReference type="GO" id="GO:0071978">
    <property type="term" value="P:bacterial-type flagellum-dependent swarming motility"/>
    <property type="evidence" value="ECO:0007669"/>
    <property type="project" value="TreeGrafter"/>
</dbReference>
<dbReference type="RefSeq" id="WP_147212636.1">
    <property type="nucleotide sequence ID" value="NZ_BJYM01000028.1"/>
</dbReference>
<dbReference type="OrthoDB" id="9804559at2"/>
<dbReference type="AlphaFoldDB" id="A0A511ZQN9"/>
<evidence type="ECO:0000313" key="6">
    <source>
        <dbReference type="EMBL" id="GEN89764.1"/>
    </source>
</evidence>
<comment type="caution">
    <text evidence="6">The sequence shown here is derived from an EMBL/GenBank/DDBJ whole genome shotgun (WGS) entry which is preliminary data.</text>
</comment>
<dbReference type="Pfam" id="PF06429">
    <property type="entry name" value="Flg_bbr_C"/>
    <property type="match status" value="1"/>
</dbReference>
<organism evidence="6 7">
    <name type="scientific">Oceanobacillus sojae</name>
    <dbReference type="NCBI Taxonomy" id="582851"/>
    <lineage>
        <taxon>Bacteria</taxon>
        <taxon>Bacillati</taxon>
        <taxon>Bacillota</taxon>
        <taxon>Bacilli</taxon>
        <taxon>Bacillales</taxon>
        <taxon>Bacillaceae</taxon>
        <taxon>Oceanobacillus</taxon>
    </lineage>
</organism>
<keyword evidence="6" id="KW-0969">Cilium</keyword>
<name>A0A511ZQN9_9BACI</name>
<evidence type="ECO:0000259" key="3">
    <source>
        <dbReference type="Pfam" id="PF00460"/>
    </source>
</evidence>
<dbReference type="GO" id="GO:0009425">
    <property type="term" value="C:bacterial-type flagellum basal body"/>
    <property type="evidence" value="ECO:0007669"/>
    <property type="project" value="UniProtKB-SubCell"/>
</dbReference>
<keyword evidence="2" id="KW-0975">Bacterial flagellum</keyword>
<dbReference type="Pfam" id="PF22692">
    <property type="entry name" value="LlgE_F_G_D1"/>
    <property type="match status" value="1"/>
</dbReference>
<proteinExistence type="inferred from homology"/>
<feature type="domain" description="Flagellar hook protein FlgE/F/G-like D1" evidence="5">
    <location>
        <begin position="102"/>
        <end position="169"/>
    </location>
</feature>
<feature type="domain" description="Flagellar basal body rod protein N-terminal" evidence="3">
    <location>
        <begin position="6"/>
        <end position="35"/>
    </location>
</feature>
<dbReference type="InterPro" id="IPR001444">
    <property type="entry name" value="Flag_bb_rod_N"/>
</dbReference>
<dbReference type="InterPro" id="IPR020013">
    <property type="entry name" value="Flagellar_FlgE/F/G"/>
</dbReference>
<comment type="subcellular location">
    <subcellularLocation>
        <location evidence="2">Bacterial flagellum basal body</location>
    </subcellularLocation>
</comment>
<dbReference type="InterPro" id="IPR053967">
    <property type="entry name" value="LlgE_F_G-like_D1"/>
</dbReference>
<keyword evidence="6" id="KW-0282">Flagellum</keyword>
<accession>A0A511ZQN9</accession>
<keyword evidence="6" id="KW-0966">Cell projection</keyword>